<evidence type="ECO:0000256" key="1">
    <source>
        <dbReference type="ARBA" id="ARBA00007623"/>
    </source>
</evidence>
<evidence type="ECO:0000259" key="7">
    <source>
        <dbReference type="PROSITE" id="PS50203"/>
    </source>
</evidence>
<evidence type="ECO:0000256" key="6">
    <source>
        <dbReference type="PROSITE-ProRule" id="PRU00239"/>
    </source>
</evidence>
<dbReference type="InterPro" id="IPR000169">
    <property type="entry name" value="Pept_cys_AS"/>
</dbReference>
<dbReference type="GO" id="GO:0004198">
    <property type="term" value="F:calcium-dependent cysteine-type endopeptidase activity"/>
    <property type="evidence" value="ECO:0007669"/>
    <property type="project" value="InterPro"/>
</dbReference>
<dbReference type="InterPro" id="IPR022684">
    <property type="entry name" value="Calpain_cysteine_protease"/>
</dbReference>
<dbReference type="PROSITE" id="PS00139">
    <property type="entry name" value="THIOL_PROTEASE_CYS"/>
    <property type="match status" value="1"/>
</dbReference>
<feature type="domain" description="Calpain catalytic" evidence="7">
    <location>
        <begin position="192"/>
        <end position="517"/>
    </location>
</feature>
<dbReference type="PANTHER" id="PTHR10183:SF379">
    <property type="entry name" value="CALPAIN-5"/>
    <property type="match status" value="1"/>
</dbReference>
<dbReference type="AlphaFoldDB" id="A0A7S4ASX8"/>
<dbReference type="SMART" id="SM00230">
    <property type="entry name" value="CysPc"/>
    <property type="match status" value="1"/>
</dbReference>
<dbReference type="PROSITE" id="PS50203">
    <property type="entry name" value="CALPAIN_CAT"/>
    <property type="match status" value="1"/>
</dbReference>
<dbReference type="GO" id="GO:0006508">
    <property type="term" value="P:proteolysis"/>
    <property type="evidence" value="ECO:0007669"/>
    <property type="project" value="UniProtKB-KW"/>
</dbReference>
<proteinExistence type="inferred from homology"/>
<evidence type="ECO:0000256" key="5">
    <source>
        <dbReference type="PIRSR" id="PIRSR622684-1"/>
    </source>
</evidence>
<dbReference type="EMBL" id="HBIX01027673">
    <property type="protein sequence ID" value="CAE0725946.1"/>
    <property type="molecule type" value="Transcribed_RNA"/>
</dbReference>
<dbReference type="InterPro" id="IPR001300">
    <property type="entry name" value="Peptidase_C2_calpain_cat"/>
</dbReference>
<feature type="active site" evidence="5 6">
    <location>
        <position position="457"/>
    </location>
</feature>
<evidence type="ECO:0000256" key="2">
    <source>
        <dbReference type="ARBA" id="ARBA00022670"/>
    </source>
</evidence>
<dbReference type="SUPFAM" id="SSF54001">
    <property type="entry name" value="Cysteine proteinases"/>
    <property type="match status" value="1"/>
</dbReference>
<sequence length="563" mass="64189">MGQCFSHITESFENARKKVKLPRRVSVQQSFIDRRNSRLSSINLSLIKDEYKDIGIDKFELKECKFEGHYKAQSGGKKEQRMGKSIEDGIKKFKAYPNLYYAMFYPTEMLGWPENEQQYVFVYRAGLEGFKPSNVSSNGKVSLLIHEYQPLKSFKGNTLPKKFRDKYTDTILSKYRGKALHPRGVLPLLPGRGMECFDEPHIKLIGDVDPSSIEQGQVGNCWLLSGIASLAEFDGAIERLFRNTKDIDELPKDGGNNYTVTLYDLTTWKEVNIVVDERLCARADGTGRTFGVKPTEDGELWISYLEKAIAAHCGGWDKIDGGNCSHAWALLTGVKEQYIIQKEEGTDKFICSARFNTKTKEWARHENSPLDGDQGLWQMPWPGTSNKTKGNSKPLTEKMVFRKICLWDKNNFLIGASSKGSSDKKSTDGIVDNHAYSVVDCRSDVAGTGIDMIQVRNPWGYGESKTGRFRHKGPGWKKFPQIRKQLKPIFGGNDGIFWLTRQEFFKYYDAIYVSASNMQKFLNKKELEKKKIKKEACIDRQHKTVLNGSSTQRKSRKYPLKLL</sequence>
<protein>
    <recommendedName>
        <fullName evidence="7">Calpain catalytic domain-containing protein</fullName>
    </recommendedName>
</protein>
<feature type="active site" evidence="5 6">
    <location>
        <position position="221"/>
    </location>
</feature>
<accession>A0A7S4ASX8</accession>
<dbReference type="Pfam" id="PF00648">
    <property type="entry name" value="Peptidase_C2"/>
    <property type="match status" value="1"/>
</dbReference>
<dbReference type="PRINTS" id="PR00704">
    <property type="entry name" value="CALPAIN"/>
</dbReference>
<dbReference type="Gene3D" id="3.90.70.10">
    <property type="entry name" value="Cysteine proteinases"/>
    <property type="match status" value="1"/>
</dbReference>
<dbReference type="InterPro" id="IPR038765">
    <property type="entry name" value="Papain-like_cys_pep_sf"/>
</dbReference>
<evidence type="ECO:0000313" key="8">
    <source>
        <dbReference type="EMBL" id="CAE0725946.1"/>
    </source>
</evidence>
<keyword evidence="2 6" id="KW-0645">Protease</keyword>
<keyword evidence="3 6" id="KW-0378">Hydrolase</keyword>
<keyword evidence="4 6" id="KW-0788">Thiol protease</keyword>
<evidence type="ECO:0000256" key="3">
    <source>
        <dbReference type="ARBA" id="ARBA00022801"/>
    </source>
</evidence>
<feature type="active site" evidence="5 6">
    <location>
        <position position="434"/>
    </location>
</feature>
<dbReference type="PANTHER" id="PTHR10183">
    <property type="entry name" value="CALPAIN"/>
    <property type="match status" value="1"/>
</dbReference>
<organism evidence="8">
    <name type="scientific">Pseudo-nitzschia australis</name>
    <dbReference type="NCBI Taxonomy" id="44445"/>
    <lineage>
        <taxon>Eukaryota</taxon>
        <taxon>Sar</taxon>
        <taxon>Stramenopiles</taxon>
        <taxon>Ochrophyta</taxon>
        <taxon>Bacillariophyta</taxon>
        <taxon>Bacillariophyceae</taxon>
        <taxon>Bacillariophycidae</taxon>
        <taxon>Bacillariales</taxon>
        <taxon>Bacillariaceae</taxon>
        <taxon>Pseudo-nitzschia</taxon>
    </lineage>
</organism>
<name>A0A7S4ASX8_9STRA</name>
<comment type="similarity">
    <text evidence="1">Belongs to the peptidase C2 family.</text>
</comment>
<gene>
    <name evidence="8" type="ORF">PAUS00366_LOCUS18703</name>
</gene>
<evidence type="ECO:0000256" key="4">
    <source>
        <dbReference type="ARBA" id="ARBA00022807"/>
    </source>
</evidence>
<reference evidence="8" key="1">
    <citation type="submission" date="2021-01" db="EMBL/GenBank/DDBJ databases">
        <authorList>
            <person name="Corre E."/>
            <person name="Pelletier E."/>
            <person name="Niang G."/>
            <person name="Scheremetjew M."/>
            <person name="Finn R."/>
            <person name="Kale V."/>
            <person name="Holt S."/>
            <person name="Cochrane G."/>
            <person name="Meng A."/>
            <person name="Brown T."/>
            <person name="Cohen L."/>
        </authorList>
    </citation>
    <scope>NUCLEOTIDE SEQUENCE</scope>
    <source>
        <strain evidence="8">10249 10 AB</strain>
    </source>
</reference>